<keyword evidence="2" id="KW-1185">Reference proteome</keyword>
<dbReference type="AlphaFoldDB" id="A0A2V5HFX6"/>
<protein>
    <submittedName>
        <fullName evidence="1">Uncharacterized protein</fullName>
    </submittedName>
</protein>
<reference evidence="1 2" key="1">
    <citation type="submission" date="2018-02" db="EMBL/GenBank/DDBJ databases">
        <title>The genomes of Aspergillus section Nigri reveals drivers in fungal speciation.</title>
        <authorList>
            <consortium name="DOE Joint Genome Institute"/>
            <person name="Vesth T.C."/>
            <person name="Nybo J."/>
            <person name="Theobald S."/>
            <person name="Brandl J."/>
            <person name="Frisvad J.C."/>
            <person name="Nielsen K.F."/>
            <person name="Lyhne E.K."/>
            <person name="Kogle M.E."/>
            <person name="Kuo A."/>
            <person name="Riley R."/>
            <person name="Clum A."/>
            <person name="Nolan M."/>
            <person name="Lipzen A."/>
            <person name="Salamov A."/>
            <person name="Henrissat B."/>
            <person name="Wiebenga A."/>
            <person name="De vries R.P."/>
            <person name="Grigoriev I.V."/>
            <person name="Mortensen U.H."/>
            <person name="Andersen M.R."/>
            <person name="Baker S.E."/>
        </authorList>
    </citation>
    <scope>NUCLEOTIDE SEQUENCE [LARGE SCALE GENOMIC DNA]</scope>
    <source>
        <strain evidence="1 2">CBS 115571</strain>
    </source>
</reference>
<gene>
    <name evidence="1" type="ORF">BO99DRAFT_105570</name>
</gene>
<organism evidence="1 2">
    <name type="scientific">Aspergillus violaceofuscus (strain CBS 115571)</name>
    <dbReference type="NCBI Taxonomy" id="1450538"/>
    <lineage>
        <taxon>Eukaryota</taxon>
        <taxon>Fungi</taxon>
        <taxon>Dikarya</taxon>
        <taxon>Ascomycota</taxon>
        <taxon>Pezizomycotina</taxon>
        <taxon>Eurotiomycetes</taxon>
        <taxon>Eurotiomycetidae</taxon>
        <taxon>Eurotiales</taxon>
        <taxon>Aspergillaceae</taxon>
        <taxon>Aspergillus</taxon>
    </lineage>
</organism>
<evidence type="ECO:0000313" key="2">
    <source>
        <dbReference type="Proteomes" id="UP000249829"/>
    </source>
</evidence>
<dbReference type="EMBL" id="KZ825123">
    <property type="protein sequence ID" value="PYI20724.1"/>
    <property type="molecule type" value="Genomic_DNA"/>
</dbReference>
<dbReference type="Proteomes" id="UP000249829">
    <property type="component" value="Unassembled WGS sequence"/>
</dbReference>
<sequence length="152" mass="17044">MRSTINAKRPCSVRSPTKYNCTSTSIVTKPECFQAISFVGSHPSPKQPRQVLRANLTPAIGSRAPSCIWHVRLIDLIGPRPADLLLAMSFGHSWHGKWIFSYRRPGTQFRGISQLHSKSSTRRFRLFCLLHSSSLLLRATSYVFIDPASMGT</sequence>
<accession>A0A2V5HFX6</accession>
<evidence type="ECO:0000313" key="1">
    <source>
        <dbReference type="EMBL" id="PYI20724.1"/>
    </source>
</evidence>
<name>A0A2V5HFX6_ASPV1</name>
<proteinExistence type="predicted"/>